<dbReference type="Pfam" id="PF04616">
    <property type="entry name" value="Glyco_hydro_43"/>
    <property type="match status" value="1"/>
</dbReference>
<keyword evidence="10" id="KW-1185">Reference proteome</keyword>
<evidence type="ECO:0000256" key="2">
    <source>
        <dbReference type="ARBA" id="ARBA00022729"/>
    </source>
</evidence>
<dbReference type="GO" id="GO:0004553">
    <property type="term" value="F:hydrolase activity, hydrolyzing O-glycosyl compounds"/>
    <property type="evidence" value="ECO:0007669"/>
    <property type="project" value="InterPro"/>
</dbReference>
<dbReference type="STRING" id="602072.A0A1R3RAN6"/>
<evidence type="ECO:0000256" key="7">
    <source>
        <dbReference type="RuleBase" id="RU361187"/>
    </source>
</evidence>
<dbReference type="EMBL" id="KV907510">
    <property type="protein sequence ID" value="OOF91523.1"/>
    <property type="molecule type" value="Genomic_DNA"/>
</dbReference>
<feature type="active site" description="Proton donor" evidence="5">
    <location>
        <position position="228"/>
    </location>
</feature>
<evidence type="ECO:0000256" key="5">
    <source>
        <dbReference type="PIRSR" id="PIRSR606710-1"/>
    </source>
</evidence>
<evidence type="ECO:0000256" key="4">
    <source>
        <dbReference type="ARBA" id="ARBA00023295"/>
    </source>
</evidence>
<dbReference type="InterPro" id="IPR051795">
    <property type="entry name" value="Glycosyl_Hydrlase_43"/>
</dbReference>
<evidence type="ECO:0000256" key="1">
    <source>
        <dbReference type="ARBA" id="ARBA00009865"/>
    </source>
</evidence>
<evidence type="ECO:0000256" key="8">
    <source>
        <dbReference type="SAM" id="SignalP"/>
    </source>
</evidence>
<dbReference type="Proteomes" id="UP000188318">
    <property type="component" value="Unassembled WGS sequence"/>
</dbReference>
<dbReference type="PANTHER" id="PTHR42812:SF5">
    <property type="entry name" value="ENDO-ARABINASE"/>
    <property type="match status" value="1"/>
</dbReference>
<dbReference type="InterPro" id="IPR023296">
    <property type="entry name" value="Glyco_hydro_beta-prop_sf"/>
</dbReference>
<dbReference type="GO" id="GO:0005975">
    <property type="term" value="P:carbohydrate metabolic process"/>
    <property type="evidence" value="ECO:0007669"/>
    <property type="project" value="InterPro"/>
</dbReference>
<feature type="active site" description="Proton acceptor" evidence="5">
    <location>
        <position position="41"/>
    </location>
</feature>
<dbReference type="Gene3D" id="2.115.10.20">
    <property type="entry name" value="Glycosyl hydrolase domain, family 43"/>
    <property type="match status" value="1"/>
</dbReference>
<accession>A0A1R3RAN6</accession>
<evidence type="ECO:0000256" key="6">
    <source>
        <dbReference type="PIRSR" id="PIRSR606710-2"/>
    </source>
</evidence>
<keyword evidence="3 7" id="KW-0378">Hydrolase</keyword>
<evidence type="ECO:0000256" key="3">
    <source>
        <dbReference type="ARBA" id="ARBA00022801"/>
    </source>
</evidence>
<comment type="similarity">
    <text evidence="1 7">Belongs to the glycosyl hydrolase 43 family.</text>
</comment>
<keyword evidence="2 8" id="KW-0732">Signal</keyword>
<protein>
    <submittedName>
        <fullName evidence="9">Glycoside hydrolase family 43 protein</fullName>
    </submittedName>
</protein>
<name>A0A1R3RAN6_ASPC5</name>
<keyword evidence="4 7" id="KW-0326">Glycosidase</keyword>
<dbReference type="OMA" id="DPSFMKA"/>
<sequence length="325" mass="35182">MWINQASSWAFGFALVTSVISSPIQVRTTGPWMAIDSDFPDPGFVQADNGVWYAFGTNGNNRTVQVATSPDFKTWTLLDKEALPTLAGWETQIDHWAPDVIRRDDGKYVLYYSGEAKEMLRHHCVGTAVSESTDPTGPYIPNTTPLSCRLDQGGSIDASGFLDKDGSRYVVFKVDGNSIGNGGDCNNGIAPLKPTPILLQQVATDGFTPVGDAVQILDRDDSDGPLVEAPNLILHGDTYFLFYSTHCYTDPLYDVRWATAKSITGPYTKTGAQLVKSGDYNLVSPGGGTVCGCGDKMLFHGFCGDNRRCTYAADLSIEGTQVSFI</sequence>
<dbReference type="SUPFAM" id="SSF75005">
    <property type="entry name" value="Arabinanase/levansucrase/invertase"/>
    <property type="match status" value="1"/>
</dbReference>
<evidence type="ECO:0000313" key="10">
    <source>
        <dbReference type="Proteomes" id="UP000188318"/>
    </source>
</evidence>
<dbReference type="CDD" id="cd08999">
    <property type="entry name" value="GH43_ABN-like"/>
    <property type="match status" value="1"/>
</dbReference>
<feature type="signal peptide" evidence="8">
    <location>
        <begin position="1"/>
        <end position="21"/>
    </location>
</feature>
<proteinExistence type="inferred from homology"/>
<dbReference type="AlphaFoldDB" id="A0A1R3RAN6"/>
<dbReference type="OrthoDB" id="3879658at2759"/>
<evidence type="ECO:0000313" key="9">
    <source>
        <dbReference type="EMBL" id="OOF91523.1"/>
    </source>
</evidence>
<dbReference type="InterPro" id="IPR006710">
    <property type="entry name" value="Glyco_hydro_43"/>
</dbReference>
<feature type="chain" id="PRO_5012797189" evidence="8">
    <location>
        <begin position="22"/>
        <end position="325"/>
    </location>
</feature>
<dbReference type="PANTHER" id="PTHR42812">
    <property type="entry name" value="BETA-XYLOSIDASE"/>
    <property type="match status" value="1"/>
</dbReference>
<feature type="site" description="Important for catalytic activity, responsible for pKa modulation of the active site Glu and correct orientation of both the proton donor and substrate" evidence="6">
    <location>
        <position position="157"/>
    </location>
</feature>
<reference evidence="10" key="1">
    <citation type="journal article" date="2017" name="Genome Biol.">
        <title>Comparative genomics reveals high biological diversity and specific adaptations in the industrially and medically important fungal genus Aspergillus.</title>
        <authorList>
            <person name="de Vries R.P."/>
            <person name="Riley R."/>
            <person name="Wiebenga A."/>
            <person name="Aguilar-Osorio G."/>
            <person name="Amillis S."/>
            <person name="Uchima C.A."/>
            <person name="Anderluh G."/>
            <person name="Asadollahi M."/>
            <person name="Askin M."/>
            <person name="Barry K."/>
            <person name="Battaglia E."/>
            <person name="Bayram O."/>
            <person name="Benocci T."/>
            <person name="Braus-Stromeyer S.A."/>
            <person name="Caldana C."/>
            <person name="Canovas D."/>
            <person name="Cerqueira G.C."/>
            <person name="Chen F."/>
            <person name="Chen W."/>
            <person name="Choi C."/>
            <person name="Clum A."/>
            <person name="Dos Santos R.A."/>
            <person name="Damasio A.R."/>
            <person name="Diallinas G."/>
            <person name="Emri T."/>
            <person name="Fekete E."/>
            <person name="Flipphi M."/>
            <person name="Freyberg S."/>
            <person name="Gallo A."/>
            <person name="Gournas C."/>
            <person name="Habgood R."/>
            <person name="Hainaut M."/>
            <person name="Harispe M.L."/>
            <person name="Henrissat B."/>
            <person name="Hilden K.S."/>
            <person name="Hope R."/>
            <person name="Hossain A."/>
            <person name="Karabika E."/>
            <person name="Karaffa L."/>
            <person name="Karanyi Z."/>
            <person name="Krasevec N."/>
            <person name="Kuo A."/>
            <person name="Kusch H."/>
            <person name="LaButti K."/>
            <person name="Lagendijk E.L."/>
            <person name="Lapidus A."/>
            <person name="Levasseur A."/>
            <person name="Lindquist E."/>
            <person name="Lipzen A."/>
            <person name="Logrieco A.F."/>
            <person name="MacCabe A."/>
            <person name="Maekelae M.R."/>
            <person name="Malavazi I."/>
            <person name="Melin P."/>
            <person name="Meyer V."/>
            <person name="Mielnichuk N."/>
            <person name="Miskei M."/>
            <person name="Molnar A.P."/>
            <person name="Mule G."/>
            <person name="Ngan C.Y."/>
            <person name="Orejas M."/>
            <person name="Orosz E."/>
            <person name="Ouedraogo J.P."/>
            <person name="Overkamp K.M."/>
            <person name="Park H.-S."/>
            <person name="Perrone G."/>
            <person name="Piumi F."/>
            <person name="Punt P.J."/>
            <person name="Ram A.F."/>
            <person name="Ramon A."/>
            <person name="Rauscher S."/>
            <person name="Record E."/>
            <person name="Riano-Pachon D.M."/>
            <person name="Robert V."/>
            <person name="Roehrig J."/>
            <person name="Ruller R."/>
            <person name="Salamov A."/>
            <person name="Salih N.S."/>
            <person name="Samson R.A."/>
            <person name="Sandor E."/>
            <person name="Sanguinetti M."/>
            <person name="Schuetze T."/>
            <person name="Sepcic K."/>
            <person name="Shelest E."/>
            <person name="Sherlock G."/>
            <person name="Sophianopoulou V."/>
            <person name="Squina F.M."/>
            <person name="Sun H."/>
            <person name="Susca A."/>
            <person name="Todd R.B."/>
            <person name="Tsang A."/>
            <person name="Unkles S.E."/>
            <person name="van de Wiele N."/>
            <person name="van Rossen-Uffink D."/>
            <person name="Oliveira J.V."/>
            <person name="Vesth T.C."/>
            <person name="Visser J."/>
            <person name="Yu J.-H."/>
            <person name="Zhou M."/>
            <person name="Andersen M.R."/>
            <person name="Archer D.B."/>
            <person name="Baker S.E."/>
            <person name="Benoit I."/>
            <person name="Brakhage A.A."/>
            <person name="Braus G.H."/>
            <person name="Fischer R."/>
            <person name="Frisvad J.C."/>
            <person name="Goldman G.H."/>
            <person name="Houbraken J."/>
            <person name="Oakley B."/>
            <person name="Pocsi I."/>
            <person name="Scazzocchio C."/>
            <person name="Seiboth B."/>
            <person name="vanKuyk P.A."/>
            <person name="Wortman J."/>
            <person name="Dyer P.S."/>
            <person name="Grigoriev I.V."/>
        </authorList>
    </citation>
    <scope>NUCLEOTIDE SEQUENCE [LARGE SCALE GENOMIC DNA]</scope>
    <source>
        <strain evidence="10">ITEM 5010</strain>
    </source>
</reference>
<dbReference type="VEuPathDB" id="FungiDB:ASPCADRAFT_57269"/>
<gene>
    <name evidence="9" type="ORF">ASPCADRAFT_57269</name>
</gene>
<organism evidence="9 10">
    <name type="scientific">Aspergillus carbonarius (strain ITEM 5010)</name>
    <dbReference type="NCBI Taxonomy" id="602072"/>
    <lineage>
        <taxon>Eukaryota</taxon>
        <taxon>Fungi</taxon>
        <taxon>Dikarya</taxon>
        <taxon>Ascomycota</taxon>
        <taxon>Pezizomycotina</taxon>
        <taxon>Eurotiomycetes</taxon>
        <taxon>Eurotiomycetidae</taxon>
        <taxon>Eurotiales</taxon>
        <taxon>Aspergillaceae</taxon>
        <taxon>Aspergillus</taxon>
        <taxon>Aspergillus subgen. Circumdati</taxon>
    </lineage>
</organism>